<organism evidence="1">
    <name type="scientific">Arundo donax</name>
    <name type="common">Giant reed</name>
    <name type="synonym">Donax arundinaceus</name>
    <dbReference type="NCBI Taxonomy" id="35708"/>
    <lineage>
        <taxon>Eukaryota</taxon>
        <taxon>Viridiplantae</taxon>
        <taxon>Streptophyta</taxon>
        <taxon>Embryophyta</taxon>
        <taxon>Tracheophyta</taxon>
        <taxon>Spermatophyta</taxon>
        <taxon>Magnoliopsida</taxon>
        <taxon>Liliopsida</taxon>
        <taxon>Poales</taxon>
        <taxon>Poaceae</taxon>
        <taxon>PACMAD clade</taxon>
        <taxon>Arundinoideae</taxon>
        <taxon>Arundineae</taxon>
        <taxon>Arundo</taxon>
    </lineage>
</organism>
<dbReference type="EMBL" id="GBRH01192911">
    <property type="protein sequence ID" value="JAE04985.1"/>
    <property type="molecule type" value="Transcribed_RNA"/>
</dbReference>
<sequence>MCRFEVTLRLGLLVLVFLVVLQRFAVCVYQGGGLGYRCVDLRWNWEVKS</sequence>
<evidence type="ECO:0000313" key="1">
    <source>
        <dbReference type="EMBL" id="JAE04985.1"/>
    </source>
</evidence>
<proteinExistence type="predicted"/>
<accession>A0A0A9EW51</accession>
<dbReference type="AlphaFoldDB" id="A0A0A9EW51"/>
<name>A0A0A9EW51_ARUDO</name>
<reference evidence="1" key="2">
    <citation type="journal article" date="2015" name="Data Brief">
        <title>Shoot transcriptome of the giant reed, Arundo donax.</title>
        <authorList>
            <person name="Barrero R.A."/>
            <person name="Guerrero F.D."/>
            <person name="Moolhuijzen P."/>
            <person name="Goolsby J.A."/>
            <person name="Tidwell J."/>
            <person name="Bellgard S.E."/>
            <person name="Bellgard M.I."/>
        </authorList>
    </citation>
    <scope>NUCLEOTIDE SEQUENCE</scope>
    <source>
        <tissue evidence="1">Shoot tissue taken approximately 20 cm above the soil surface</tissue>
    </source>
</reference>
<protein>
    <submittedName>
        <fullName evidence="1">Uncharacterized protein</fullName>
    </submittedName>
</protein>
<reference evidence="1" key="1">
    <citation type="submission" date="2014-09" db="EMBL/GenBank/DDBJ databases">
        <authorList>
            <person name="Magalhaes I.L.F."/>
            <person name="Oliveira U."/>
            <person name="Santos F.R."/>
            <person name="Vidigal T.H.D.A."/>
            <person name="Brescovit A.D."/>
            <person name="Santos A.J."/>
        </authorList>
    </citation>
    <scope>NUCLEOTIDE SEQUENCE</scope>
    <source>
        <tissue evidence="1">Shoot tissue taken approximately 20 cm above the soil surface</tissue>
    </source>
</reference>